<proteinExistence type="predicted"/>
<gene>
    <name evidence="1" type="ORF">I553_5188</name>
</gene>
<protein>
    <submittedName>
        <fullName evidence="1">Uncharacterized protein</fullName>
    </submittedName>
</protein>
<evidence type="ECO:0000313" key="1">
    <source>
        <dbReference type="EMBL" id="EUA23210.1"/>
    </source>
</evidence>
<dbReference type="AlphaFoldDB" id="X7ZX43"/>
<reference evidence="1" key="1">
    <citation type="submission" date="2014-01" db="EMBL/GenBank/DDBJ databases">
        <authorList>
            <person name="Brown-Elliot B."/>
            <person name="Wallace R."/>
            <person name="Lenaerts A."/>
            <person name="Ordway D."/>
            <person name="DeGroote M.A."/>
            <person name="Parker T."/>
            <person name="Sizemore C."/>
            <person name="Tallon L.J."/>
            <person name="Sadzewicz L.K."/>
            <person name="Sengamalay N."/>
            <person name="Fraser C.M."/>
            <person name="Hine E."/>
            <person name="Shefchek K.A."/>
            <person name="Das S.P."/>
            <person name="Tettelin H."/>
        </authorList>
    </citation>
    <scope>NUCLEOTIDE SEQUENCE [LARGE SCALE GENOMIC DNA]</scope>
    <source>
        <strain evidence="1">4042</strain>
    </source>
</reference>
<organism evidence="1">
    <name type="scientific">Mycobacterium xenopi 4042</name>
    <dbReference type="NCBI Taxonomy" id="1299334"/>
    <lineage>
        <taxon>Bacteria</taxon>
        <taxon>Bacillati</taxon>
        <taxon>Actinomycetota</taxon>
        <taxon>Actinomycetes</taxon>
        <taxon>Mycobacteriales</taxon>
        <taxon>Mycobacteriaceae</taxon>
        <taxon>Mycobacterium</taxon>
    </lineage>
</organism>
<accession>X7ZX43</accession>
<sequence length="59" mass="6141">MFEEIAAGLGLAVAVSVHPQCAKHLSTRWLECLVQADGMWFTACGDGARAGLVAGLVDP</sequence>
<name>X7ZX43_MYCXE</name>
<comment type="caution">
    <text evidence="1">The sequence shown here is derived from an EMBL/GenBank/DDBJ whole genome shotgun (WGS) entry which is preliminary data.</text>
</comment>
<dbReference type="PATRIC" id="fig|1299334.3.peg.7145"/>
<dbReference type="EMBL" id="JAOB01000069">
    <property type="protein sequence ID" value="EUA23210.1"/>
    <property type="molecule type" value="Genomic_DNA"/>
</dbReference>